<gene>
    <name evidence="1" type="ORF">KR51_00000980</name>
</gene>
<dbReference type="Proteomes" id="UP000016960">
    <property type="component" value="Unassembled WGS sequence"/>
</dbReference>
<reference evidence="1 2" key="1">
    <citation type="submission" date="2013-05" db="EMBL/GenBank/DDBJ databases">
        <title>Draft genome sequence of Rubidibacter lacunae KORDI 51-2.</title>
        <authorList>
            <person name="Choi D.H."/>
            <person name="Noh J.H."/>
            <person name="Kwon K.-K."/>
            <person name="Lee J.-H."/>
            <person name="Ryu J.-Y."/>
        </authorList>
    </citation>
    <scope>NUCLEOTIDE SEQUENCE [LARGE SCALE GENOMIC DNA]</scope>
    <source>
        <strain evidence="1 2">KORDI 51-2</strain>
    </source>
</reference>
<keyword evidence="2" id="KW-1185">Reference proteome</keyword>
<evidence type="ECO:0000313" key="2">
    <source>
        <dbReference type="Proteomes" id="UP000016960"/>
    </source>
</evidence>
<sequence>MRPVNWSAEERYLKKTPLRAELEIASRCQKTQDAEQRV</sequence>
<protein>
    <submittedName>
        <fullName evidence="1">Uncharacterized protein</fullName>
    </submittedName>
</protein>
<proteinExistence type="predicted"/>
<accession>U5DNF7</accession>
<name>U5DNF7_9CHRO</name>
<dbReference type="AlphaFoldDB" id="U5DNF7"/>
<comment type="caution">
    <text evidence="1">The sequence shown here is derived from an EMBL/GenBank/DDBJ whole genome shotgun (WGS) entry which is preliminary data.</text>
</comment>
<evidence type="ECO:0000313" key="1">
    <source>
        <dbReference type="EMBL" id="ERN43201.1"/>
    </source>
</evidence>
<dbReference type="EMBL" id="ASSJ01000001">
    <property type="protein sequence ID" value="ERN43201.1"/>
    <property type="molecule type" value="Genomic_DNA"/>
</dbReference>
<organism evidence="1 2">
    <name type="scientific">Rubidibacter lacunae KORDI 51-2</name>
    <dbReference type="NCBI Taxonomy" id="582515"/>
    <lineage>
        <taxon>Bacteria</taxon>
        <taxon>Bacillati</taxon>
        <taxon>Cyanobacteriota</taxon>
        <taxon>Cyanophyceae</taxon>
        <taxon>Oscillatoriophycideae</taxon>
        <taxon>Chroococcales</taxon>
        <taxon>Aphanothecaceae</taxon>
        <taxon>Rubidibacter</taxon>
    </lineage>
</organism>
<dbReference type="InParanoid" id="U5DNF7"/>